<keyword evidence="1" id="KW-0472">Membrane</keyword>
<protein>
    <submittedName>
        <fullName evidence="2">AlNc14C289G10207 protein</fullName>
    </submittedName>
</protein>
<keyword evidence="1" id="KW-0812">Transmembrane</keyword>
<evidence type="ECO:0000313" key="2">
    <source>
        <dbReference type="EMBL" id="CCA25301.1"/>
    </source>
</evidence>
<dbReference type="AlphaFoldDB" id="F0WV62"/>
<organism evidence="2">
    <name type="scientific">Albugo laibachii Nc14</name>
    <dbReference type="NCBI Taxonomy" id="890382"/>
    <lineage>
        <taxon>Eukaryota</taxon>
        <taxon>Sar</taxon>
        <taxon>Stramenopiles</taxon>
        <taxon>Oomycota</taxon>
        <taxon>Peronosporomycetes</taxon>
        <taxon>Albuginales</taxon>
        <taxon>Albuginaceae</taxon>
        <taxon>Albugo</taxon>
    </lineage>
</organism>
<proteinExistence type="predicted"/>
<reference evidence="2" key="2">
    <citation type="submission" date="2011-02" db="EMBL/GenBank/DDBJ databases">
        <authorList>
            <person name="MacLean D."/>
        </authorList>
    </citation>
    <scope>NUCLEOTIDE SEQUENCE</scope>
</reference>
<dbReference type="EMBL" id="FR824334">
    <property type="protein sequence ID" value="CCA25301.1"/>
    <property type="molecule type" value="Genomic_DNA"/>
</dbReference>
<reference evidence="2" key="1">
    <citation type="journal article" date="2011" name="PLoS Biol.">
        <title>Gene gain and loss during evolution of obligate parasitism in the white rust pathogen of Arabidopsis thaliana.</title>
        <authorList>
            <person name="Kemen E."/>
            <person name="Gardiner A."/>
            <person name="Schultz-Larsen T."/>
            <person name="Kemen A.C."/>
            <person name="Balmuth A.L."/>
            <person name="Robert-Seilaniantz A."/>
            <person name="Bailey K."/>
            <person name="Holub E."/>
            <person name="Studholme D.J."/>
            <person name="Maclean D."/>
            <person name="Jones J.D."/>
        </authorList>
    </citation>
    <scope>NUCLEOTIDE SEQUENCE</scope>
</reference>
<evidence type="ECO:0000256" key="1">
    <source>
        <dbReference type="SAM" id="Phobius"/>
    </source>
</evidence>
<name>F0WV62_9STRA</name>
<accession>F0WV62</accession>
<dbReference type="HOGENOM" id="CLU_2296944_0_0_1"/>
<keyword evidence="1" id="KW-1133">Transmembrane helix</keyword>
<sequence>MVLGTTQTDVNKRSIMTKCRRRRLHRKRLVRSFRKNRSHCNDYDSVDHSFLVLVVVMVSFWFLLYSRDLSQSKACHTVVKSYNFCDKCRERLVQLPLTTPK</sequence>
<gene>
    <name evidence="2" type="primary">AlNc14C289G10207</name>
    <name evidence="2" type="ORF">ALNC14_114450</name>
</gene>
<feature type="transmembrane region" description="Helical" evidence="1">
    <location>
        <begin position="48"/>
        <end position="65"/>
    </location>
</feature>